<gene>
    <name evidence="3" type="ORF">SAMN05443245_2492</name>
</gene>
<feature type="region of interest" description="Disordered" evidence="1">
    <location>
        <begin position="24"/>
        <end position="59"/>
    </location>
</feature>
<evidence type="ECO:0008006" key="5">
    <source>
        <dbReference type="Google" id="ProtNLM"/>
    </source>
</evidence>
<dbReference type="Proteomes" id="UP000183487">
    <property type="component" value="Unassembled WGS sequence"/>
</dbReference>
<evidence type="ECO:0000256" key="2">
    <source>
        <dbReference type="SAM" id="SignalP"/>
    </source>
</evidence>
<proteinExistence type="predicted"/>
<accession>A0A1H1D6S4</accession>
<dbReference type="PROSITE" id="PS51257">
    <property type="entry name" value="PROKAR_LIPOPROTEIN"/>
    <property type="match status" value="1"/>
</dbReference>
<evidence type="ECO:0000256" key="1">
    <source>
        <dbReference type="SAM" id="MobiDB-lite"/>
    </source>
</evidence>
<reference evidence="4" key="1">
    <citation type="submission" date="2016-10" db="EMBL/GenBank/DDBJ databases">
        <authorList>
            <person name="Varghese N."/>
        </authorList>
    </citation>
    <scope>NUCLEOTIDE SEQUENCE [LARGE SCALE GENOMIC DNA]</scope>
    <source>
        <strain evidence="4">GAS106B</strain>
    </source>
</reference>
<evidence type="ECO:0000313" key="4">
    <source>
        <dbReference type="Proteomes" id="UP000183487"/>
    </source>
</evidence>
<keyword evidence="2" id="KW-0732">Signal</keyword>
<dbReference type="EMBL" id="FNKP01000001">
    <property type="protein sequence ID" value="SDQ72142.1"/>
    <property type="molecule type" value="Genomic_DNA"/>
</dbReference>
<protein>
    <recommendedName>
        <fullName evidence="5">Lipoprotein</fullName>
    </recommendedName>
</protein>
<sequence>MFRVPMIALLLTAAFATSAGLAGCADDPSIHHGHPPQDPADYHGVPTDTRPPVMMPTSP</sequence>
<name>A0A1H1D6S4_9BURK</name>
<keyword evidence="4" id="KW-1185">Reference proteome</keyword>
<feature type="signal peptide" evidence="2">
    <location>
        <begin position="1"/>
        <end position="24"/>
    </location>
</feature>
<dbReference type="OrthoDB" id="9019332at2"/>
<organism evidence="3 4">
    <name type="scientific">Paraburkholderia fungorum</name>
    <dbReference type="NCBI Taxonomy" id="134537"/>
    <lineage>
        <taxon>Bacteria</taxon>
        <taxon>Pseudomonadati</taxon>
        <taxon>Pseudomonadota</taxon>
        <taxon>Betaproteobacteria</taxon>
        <taxon>Burkholderiales</taxon>
        <taxon>Burkholderiaceae</taxon>
        <taxon>Paraburkholderia</taxon>
    </lineage>
</organism>
<evidence type="ECO:0000313" key="3">
    <source>
        <dbReference type="EMBL" id="SDQ72142.1"/>
    </source>
</evidence>
<dbReference type="AlphaFoldDB" id="A0A1H1D6S4"/>
<feature type="chain" id="PRO_5010238128" description="Lipoprotein" evidence="2">
    <location>
        <begin position="25"/>
        <end position="59"/>
    </location>
</feature>
<dbReference type="RefSeq" id="WP_074764819.1">
    <property type="nucleotide sequence ID" value="NZ_FNKP01000001.1"/>
</dbReference>